<dbReference type="PANTHER" id="PTHR12300">
    <property type="entry name" value="HVA22-LIKE PROTEINS"/>
    <property type="match status" value="1"/>
</dbReference>
<name>A0A8V1ABZ7_CHICK</name>
<comment type="subcellular location">
    <subcellularLocation>
        <location evidence="8">Cytoplasmic vesicle</location>
        <location evidence="8">Clathrin-coated vesicle membrane</location>
        <topology evidence="8">Multi-pass membrane protein</topology>
    </subcellularLocation>
    <subcellularLocation>
        <location evidence="1">Endoplasmic reticulum membrane</location>
        <topology evidence="1">Multi-pass membrane protein</topology>
    </subcellularLocation>
    <subcellularLocation>
        <location evidence="9">Membrane</location>
        <topology evidence="9">Multi-pass membrane protein</topology>
    </subcellularLocation>
</comment>
<dbReference type="PANTHER" id="PTHR12300:SF133">
    <property type="entry name" value="RECEPTOR EXPRESSION-ENHANCING PROTEIN 6"/>
    <property type="match status" value="1"/>
</dbReference>
<evidence type="ECO:0000256" key="6">
    <source>
        <dbReference type="ARBA" id="ARBA00023136"/>
    </source>
</evidence>
<protein>
    <recommendedName>
        <fullName evidence="9">Receptor expression-enhancing protein</fullName>
    </recommendedName>
</protein>
<accession>A0A8V1ABZ7</accession>
<dbReference type="AlphaFoldDB" id="A0A8V1ABZ7"/>
<keyword evidence="5 9" id="KW-1133">Transmembrane helix</keyword>
<dbReference type="Pfam" id="PF03134">
    <property type="entry name" value="TB2_DP1_HVA22"/>
    <property type="match status" value="1"/>
</dbReference>
<dbReference type="InterPro" id="IPR004345">
    <property type="entry name" value="TB2_DP1_HVA22"/>
</dbReference>
<evidence type="ECO:0000256" key="7">
    <source>
        <dbReference type="ARBA" id="ARBA00023329"/>
    </source>
</evidence>
<dbReference type="GO" id="GO:0005789">
    <property type="term" value="C:endoplasmic reticulum membrane"/>
    <property type="evidence" value="ECO:0007669"/>
    <property type="project" value="UniProtKB-SubCell"/>
</dbReference>
<comment type="similarity">
    <text evidence="2 9">Belongs to the DP1 family.</text>
</comment>
<dbReference type="FunCoup" id="A0A8V1ABZ7">
    <property type="interactions" value="630"/>
</dbReference>
<evidence type="ECO:0000256" key="1">
    <source>
        <dbReference type="ARBA" id="ARBA00004477"/>
    </source>
</evidence>
<keyword evidence="4" id="KW-0256">Endoplasmic reticulum</keyword>
<feature type="region of interest" description="Disordered" evidence="10">
    <location>
        <begin position="1"/>
        <end position="23"/>
    </location>
</feature>
<evidence type="ECO:0000256" key="2">
    <source>
        <dbReference type="ARBA" id="ARBA00008573"/>
    </source>
</evidence>
<reference evidence="11" key="3">
    <citation type="submission" date="2025-09" db="UniProtKB">
        <authorList>
            <consortium name="Ensembl"/>
        </authorList>
    </citation>
    <scope>IDENTIFICATION</scope>
    <source>
        <strain evidence="11">broiler</strain>
    </source>
</reference>
<evidence type="ECO:0000256" key="9">
    <source>
        <dbReference type="RuleBase" id="RU362006"/>
    </source>
</evidence>
<evidence type="ECO:0000256" key="3">
    <source>
        <dbReference type="ARBA" id="ARBA00022692"/>
    </source>
</evidence>
<feature type="transmembrane region" description="Helical" evidence="9">
    <location>
        <begin position="204"/>
        <end position="228"/>
    </location>
</feature>
<sequence length="306" mass="34034">MPPLPEAQMKMEPSPPRPWDRERMSRRWPRHHPALCWRTQSIPAVTAPASHCSGPEPANLQGANLQGTVCCAYFSDPIVEGFQGQHTRPVHVPPIVQRAPAGAVDMDVLRPQAEGLSLHNVRDGTVQHPHTWRGDLAVRARWVQPAPALPCSHQLPAGSLTFLGLYLVFGYGASLVCNLIGFAYPAYVSIKAIESSSKEDDTTWLTYWVVYGVFSIAEFFSDIFLYWFPFYYAGKCLFLVWCMAPVSWNGSQVLYHNVIRPCFLKHHRAVDSVFSDLSTKALDAASAITREASEAAVKLAQEAKSK</sequence>
<dbReference type="GO" id="GO:0030665">
    <property type="term" value="C:clathrin-coated vesicle membrane"/>
    <property type="evidence" value="ECO:0007669"/>
    <property type="project" value="UniProtKB-SubCell"/>
</dbReference>
<organism evidence="11 12">
    <name type="scientific">Gallus gallus</name>
    <name type="common">Chicken</name>
    <dbReference type="NCBI Taxonomy" id="9031"/>
    <lineage>
        <taxon>Eukaryota</taxon>
        <taxon>Metazoa</taxon>
        <taxon>Chordata</taxon>
        <taxon>Craniata</taxon>
        <taxon>Vertebrata</taxon>
        <taxon>Euteleostomi</taxon>
        <taxon>Archelosauria</taxon>
        <taxon>Archosauria</taxon>
        <taxon>Dinosauria</taxon>
        <taxon>Saurischia</taxon>
        <taxon>Theropoda</taxon>
        <taxon>Coelurosauria</taxon>
        <taxon>Aves</taxon>
        <taxon>Neognathae</taxon>
        <taxon>Galloanserae</taxon>
        <taxon>Galliformes</taxon>
        <taxon>Phasianidae</taxon>
        <taxon>Phasianinae</taxon>
        <taxon>Gallus</taxon>
    </lineage>
</organism>
<keyword evidence="7" id="KW-0968">Cytoplasmic vesicle</keyword>
<gene>
    <name evidence="11" type="primary">REEP6</name>
</gene>
<reference evidence="11" key="2">
    <citation type="submission" date="2025-08" db="UniProtKB">
        <authorList>
            <consortium name="Ensembl"/>
        </authorList>
    </citation>
    <scope>IDENTIFICATION</scope>
    <source>
        <strain evidence="11">broiler</strain>
    </source>
</reference>
<dbReference type="Ensembl" id="ENSGALT00010068010.1">
    <property type="protein sequence ID" value="ENSGALP00010041753.1"/>
    <property type="gene ID" value="ENSGALG00010028065.1"/>
</dbReference>
<evidence type="ECO:0000256" key="5">
    <source>
        <dbReference type="ARBA" id="ARBA00022989"/>
    </source>
</evidence>
<feature type="transmembrane region" description="Helical" evidence="9">
    <location>
        <begin position="163"/>
        <end position="184"/>
    </location>
</feature>
<dbReference type="OrthoDB" id="10009287at2759"/>
<evidence type="ECO:0000256" key="10">
    <source>
        <dbReference type="SAM" id="MobiDB-lite"/>
    </source>
</evidence>
<keyword evidence="3 9" id="KW-0812">Transmembrane</keyword>
<evidence type="ECO:0000256" key="4">
    <source>
        <dbReference type="ARBA" id="ARBA00022824"/>
    </source>
</evidence>
<proteinExistence type="inferred from homology"/>
<evidence type="ECO:0000313" key="12">
    <source>
        <dbReference type="Proteomes" id="UP000000539"/>
    </source>
</evidence>
<keyword evidence="6 9" id="KW-0472">Membrane</keyword>
<evidence type="ECO:0000256" key="8">
    <source>
        <dbReference type="ARBA" id="ARBA00029431"/>
    </source>
</evidence>
<reference evidence="11" key="1">
    <citation type="submission" date="2020-11" db="EMBL/GenBank/DDBJ databases">
        <title>Gallus gallus (Chicken) genome, bGalGal1, GRCg7b, maternal haplotype autosomes + Z &amp; W.</title>
        <authorList>
            <person name="Warren W."/>
            <person name="Formenti G."/>
            <person name="Fedrigo O."/>
            <person name="Haase B."/>
            <person name="Mountcastle J."/>
            <person name="Balacco J."/>
            <person name="Tracey A."/>
            <person name="Schneider V."/>
            <person name="Okimoto R."/>
            <person name="Cheng H."/>
            <person name="Hawken R."/>
            <person name="Howe K."/>
            <person name="Jarvis E.D."/>
        </authorList>
    </citation>
    <scope>NUCLEOTIDE SEQUENCE [LARGE SCALE GENOMIC DNA]</scope>
    <source>
        <strain evidence="11">Broiler</strain>
    </source>
</reference>
<keyword evidence="12" id="KW-1185">Reference proteome</keyword>
<dbReference type="GeneTree" id="ENSGT00940000161493"/>
<evidence type="ECO:0000313" key="11">
    <source>
        <dbReference type="Ensembl" id="ENSGALP00010041753.1"/>
    </source>
</evidence>
<dbReference type="Proteomes" id="UP000000539">
    <property type="component" value="Chromosome 28"/>
</dbReference>